<comment type="caution">
    <text evidence="2">The sequence shown here is derived from an EMBL/GenBank/DDBJ whole genome shotgun (WGS) entry which is preliminary data.</text>
</comment>
<keyword evidence="3" id="KW-1185">Reference proteome</keyword>
<reference evidence="2 3" key="1">
    <citation type="submission" date="2014-11" db="EMBL/GenBank/DDBJ databases">
        <title>Genetic blueprint of the zoonotic pathogen Toxocara canis.</title>
        <authorList>
            <person name="Zhu X.-Q."/>
            <person name="Korhonen P.K."/>
            <person name="Cai H."/>
            <person name="Young N.D."/>
            <person name="Nejsum P."/>
            <person name="von Samson-Himmelstjerna G."/>
            <person name="Boag P.R."/>
            <person name="Tan P."/>
            <person name="Li Q."/>
            <person name="Min J."/>
            <person name="Yang Y."/>
            <person name="Wang X."/>
            <person name="Fang X."/>
            <person name="Hall R.S."/>
            <person name="Hofmann A."/>
            <person name="Sternberg P.W."/>
            <person name="Jex A.R."/>
            <person name="Gasser R.B."/>
        </authorList>
    </citation>
    <scope>NUCLEOTIDE SEQUENCE [LARGE SCALE GENOMIC DNA]</scope>
    <source>
        <strain evidence="2">PN_DK_2014</strain>
    </source>
</reference>
<sequence length="91" mass="10430">MCVFAVILFCAAASDVTSLRSFRTYRPPNTSWHESASLIHTVNYKNFCVIYNFWEGVNSVDSESRITLVLHSTPSFFKYIEIQVLLLNDTC</sequence>
<gene>
    <name evidence="2" type="ORF">Tcan_16808</name>
</gene>
<evidence type="ECO:0008006" key="4">
    <source>
        <dbReference type="Google" id="ProtNLM"/>
    </source>
</evidence>
<evidence type="ECO:0000256" key="1">
    <source>
        <dbReference type="SAM" id="SignalP"/>
    </source>
</evidence>
<feature type="signal peptide" evidence="1">
    <location>
        <begin position="1"/>
        <end position="18"/>
    </location>
</feature>
<name>A0A0B2VRT2_TOXCA</name>
<keyword evidence="1" id="KW-0732">Signal</keyword>
<organism evidence="2 3">
    <name type="scientific">Toxocara canis</name>
    <name type="common">Canine roundworm</name>
    <dbReference type="NCBI Taxonomy" id="6265"/>
    <lineage>
        <taxon>Eukaryota</taxon>
        <taxon>Metazoa</taxon>
        <taxon>Ecdysozoa</taxon>
        <taxon>Nematoda</taxon>
        <taxon>Chromadorea</taxon>
        <taxon>Rhabditida</taxon>
        <taxon>Spirurina</taxon>
        <taxon>Ascaridomorpha</taxon>
        <taxon>Ascaridoidea</taxon>
        <taxon>Toxocaridae</taxon>
        <taxon>Toxocara</taxon>
    </lineage>
</organism>
<protein>
    <recommendedName>
        <fullName evidence="4">Secreted protein</fullName>
    </recommendedName>
</protein>
<evidence type="ECO:0000313" key="3">
    <source>
        <dbReference type="Proteomes" id="UP000031036"/>
    </source>
</evidence>
<accession>A0A0B2VRT2</accession>
<feature type="chain" id="PRO_5002096310" description="Secreted protein" evidence="1">
    <location>
        <begin position="19"/>
        <end position="91"/>
    </location>
</feature>
<proteinExistence type="predicted"/>
<dbReference type="Proteomes" id="UP000031036">
    <property type="component" value="Unassembled WGS sequence"/>
</dbReference>
<evidence type="ECO:0000313" key="2">
    <source>
        <dbReference type="EMBL" id="KHN84112.1"/>
    </source>
</evidence>
<dbReference type="EMBL" id="JPKZ01001068">
    <property type="protein sequence ID" value="KHN84112.1"/>
    <property type="molecule type" value="Genomic_DNA"/>
</dbReference>
<dbReference type="AlphaFoldDB" id="A0A0B2VRT2"/>